<reference evidence="3" key="1">
    <citation type="submission" date="2024-07" db="EMBL/GenBank/DDBJ databases">
        <title>Two chromosome-level genome assemblies of Korean endemic species Abeliophyllum distichum and Forsythia ovata (Oleaceae).</title>
        <authorList>
            <person name="Jang H."/>
        </authorList>
    </citation>
    <scope>NUCLEOTIDE SEQUENCE [LARGE SCALE GENOMIC DNA]</scope>
</reference>
<feature type="region of interest" description="Disordered" evidence="1">
    <location>
        <begin position="1217"/>
        <end position="1237"/>
    </location>
</feature>
<feature type="compositionally biased region" description="Basic and acidic residues" evidence="1">
    <location>
        <begin position="435"/>
        <end position="460"/>
    </location>
</feature>
<feature type="region of interest" description="Disordered" evidence="1">
    <location>
        <begin position="378"/>
        <end position="501"/>
    </location>
</feature>
<feature type="compositionally biased region" description="Low complexity" evidence="1">
    <location>
        <begin position="1139"/>
        <end position="1163"/>
    </location>
</feature>
<comment type="caution">
    <text evidence="2">The sequence shown here is derived from an EMBL/GenBank/DDBJ whole genome shotgun (WGS) entry which is preliminary data.</text>
</comment>
<sequence>MQILLGTQVLEVIKIGDRGRKFSFPLKPSKNPRERKLSFRFVLLFPSSNEKTSVLSMAKRRREQSSDGTTPTAAEPAYNTVFIDTSLDTHLAMLVSYCDTVSDFKEKIMLEHMQCFPKFGKIKIQSLKVKRRGNFYHLPDFMLVRSAFEGVKSNWFLSAETSSSKECNDNIISSAADETAGELHFPSDILKAMDISFFQMILLRFCPPFVNPRAKRTSALKMLPSDGNGEANVVSEMTSGLKVDEKTVDIQFNNSVEQSLRTGSPPKKKHKRRHGEDGSHVIPESGDAQHRKHNLLEATAALSGVQIEQFQNEVGDVFDKSSQLKSSAVKKYKVGNNESTENHLESGNRKEDSMLESVIPVPENSMVEIQETLGSNVATAHVEGNASRPSLSREKRKKKRRENHTDNYTHQGNHPLHRSAREVNHEETDQTDMEENQREFSLNHDPEEMQSKKLGPKDQGEAGGYISVSVQPDKLSDACGEREHDSGRKRRSKKSSANIHHETDVKHNNAMSLTCSDVPNLELSNTKNENILTPSETGQTCEIEERNLLVNHELIKVLCEEDVSIKEPNVSAKLLDANGAIETTNSCGIKRKKKKRALKSAAKIQDASDMEHGAEKSESMENYTGTLQCKNTEQQNGLLINHDPEAMLSSNSDSVVCDKSDITLKETITTEKLLDTKTVVEPGSSEGSRKKRSVKKFAPPNLEASGMEHSSKEGVHGASSDEKRLSISFDKVKDVIRRKSLEGYAGYSLEKVDNANGNEGNLLPLAQTGGARQSTEATGDKLTKVEGKNLSPADSCLGNLPLNEQEKQVKSSQLDLVYKNQENRGHVDKKEKRKIKKKQLTASKDHENSPTKYQVGGKDLTASNDELRTMCNPSEAAKVRLNRASPSNQNAVSEMEVEKEKLKGMPETDLLTDNLVNNFEIEDEGINFKSYFVPSRQQDEVASSGGMKMSTKSNQKMKAEKNRKKHDSPSVSATLNVQNSVKSYENEEGENISVVRHEESPSNHDQSEVVLNTKKSSKDSENQEKASSQRDVAGTRTLQKPEETPAANGFEASSAAAACLEEKNKSLAGSSSKRSKTFTENRRDKRRQTDVANGIASSKNAGMVVNGSRQKKSLLTKSGTVFWDNVSESSGDENGTINSNASTRTPSDSSSSSGYSVGESELSQESTKNGSKGAKRRGDGGKNILKSDLSNGKNITMDMLLRSSASFKKAKRIATQHELEHTESQPVEFVPDSQVNP</sequence>
<feature type="region of interest" description="Disordered" evidence="1">
    <location>
        <begin position="679"/>
        <end position="722"/>
    </location>
</feature>
<gene>
    <name evidence="2" type="ORF">Adt_04295</name>
</gene>
<feature type="compositionally biased region" description="Basic and acidic residues" evidence="1">
    <location>
        <begin position="778"/>
        <end position="787"/>
    </location>
</feature>
<organism evidence="2 3">
    <name type="scientific">Abeliophyllum distichum</name>
    <dbReference type="NCBI Taxonomy" id="126358"/>
    <lineage>
        <taxon>Eukaryota</taxon>
        <taxon>Viridiplantae</taxon>
        <taxon>Streptophyta</taxon>
        <taxon>Embryophyta</taxon>
        <taxon>Tracheophyta</taxon>
        <taxon>Spermatophyta</taxon>
        <taxon>Magnoliopsida</taxon>
        <taxon>eudicotyledons</taxon>
        <taxon>Gunneridae</taxon>
        <taxon>Pentapetalae</taxon>
        <taxon>asterids</taxon>
        <taxon>lamiids</taxon>
        <taxon>Lamiales</taxon>
        <taxon>Oleaceae</taxon>
        <taxon>Forsythieae</taxon>
        <taxon>Abeliophyllum</taxon>
    </lineage>
</organism>
<feature type="compositionally biased region" description="Basic and acidic residues" evidence="1">
    <location>
        <begin position="419"/>
        <end position="428"/>
    </location>
</feature>
<dbReference type="Proteomes" id="UP001604336">
    <property type="component" value="Unassembled WGS sequence"/>
</dbReference>
<feature type="compositionally biased region" description="Basic and acidic residues" evidence="1">
    <location>
        <begin position="474"/>
        <end position="486"/>
    </location>
</feature>
<accession>A0ABD1W189</accession>
<feature type="compositionally biased region" description="Basic and acidic residues" evidence="1">
    <location>
        <begin position="821"/>
        <end position="830"/>
    </location>
</feature>
<feature type="region of interest" description="Disordered" evidence="1">
    <location>
        <begin position="751"/>
        <end position="858"/>
    </location>
</feature>
<feature type="region of interest" description="Disordered" evidence="1">
    <location>
        <begin position="937"/>
        <end position="1051"/>
    </location>
</feature>
<protein>
    <submittedName>
        <fullName evidence="2">Uncharacterized protein</fullName>
    </submittedName>
</protein>
<feature type="region of interest" description="Disordered" evidence="1">
    <location>
        <begin position="253"/>
        <end position="289"/>
    </location>
</feature>
<feature type="compositionally biased region" description="Basic and acidic residues" evidence="1">
    <location>
        <begin position="995"/>
        <end position="1007"/>
    </location>
</feature>
<keyword evidence="3" id="KW-1185">Reference proteome</keyword>
<feature type="compositionally biased region" description="Polar residues" evidence="1">
    <location>
        <begin position="969"/>
        <end position="983"/>
    </location>
</feature>
<dbReference type="AlphaFoldDB" id="A0ABD1W189"/>
<feature type="compositionally biased region" description="Basic and acidic residues" evidence="1">
    <location>
        <begin position="1016"/>
        <end position="1028"/>
    </location>
</feature>
<evidence type="ECO:0000313" key="2">
    <source>
        <dbReference type="EMBL" id="KAL2543317.1"/>
    </source>
</evidence>
<evidence type="ECO:0000313" key="3">
    <source>
        <dbReference type="Proteomes" id="UP001604336"/>
    </source>
</evidence>
<name>A0ABD1W189_9LAMI</name>
<feature type="compositionally biased region" description="Basic and acidic residues" evidence="1">
    <location>
        <begin position="1077"/>
        <end position="1089"/>
    </location>
</feature>
<proteinExistence type="predicted"/>
<feature type="compositionally biased region" description="Polar residues" evidence="1">
    <location>
        <begin position="253"/>
        <end position="262"/>
    </location>
</feature>
<dbReference type="EMBL" id="JBFOLK010000001">
    <property type="protein sequence ID" value="KAL2543317.1"/>
    <property type="molecule type" value="Genomic_DNA"/>
</dbReference>
<feature type="compositionally biased region" description="Polar residues" evidence="1">
    <location>
        <begin position="1126"/>
        <end position="1138"/>
    </location>
</feature>
<evidence type="ECO:0000256" key="1">
    <source>
        <dbReference type="SAM" id="MobiDB-lite"/>
    </source>
</evidence>
<feature type="compositionally biased region" description="Basic and acidic residues" evidence="1">
    <location>
        <begin position="709"/>
        <end position="722"/>
    </location>
</feature>
<feature type="region of interest" description="Disordered" evidence="1">
    <location>
        <begin position="1063"/>
        <end position="1195"/>
    </location>
</feature>